<evidence type="ECO:0000256" key="2">
    <source>
        <dbReference type="ARBA" id="ARBA00022475"/>
    </source>
</evidence>
<evidence type="ECO:0000256" key="5">
    <source>
        <dbReference type="ARBA" id="ARBA00023136"/>
    </source>
</evidence>
<feature type="domain" description="Metallo-beta-lactamase" evidence="10">
    <location>
        <begin position="576"/>
        <end position="802"/>
    </location>
</feature>
<dbReference type="CDD" id="cd07731">
    <property type="entry name" value="ComA-like_MBL-fold"/>
    <property type="match status" value="1"/>
</dbReference>
<feature type="domain" description="ComEC/Rec2-related protein" evidence="11">
    <location>
        <begin position="236"/>
        <end position="503"/>
    </location>
</feature>
<dbReference type="Pfam" id="PF00753">
    <property type="entry name" value="Lactamase_B"/>
    <property type="match status" value="1"/>
</dbReference>
<organism evidence="13 14">
    <name type="scientific">Paenibacillus septentrionalis</name>
    <dbReference type="NCBI Taxonomy" id="429342"/>
    <lineage>
        <taxon>Bacteria</taxon>
        <taxon>Bacillati</taxon>
        <taxon>Bacillota</taxon>
        <taxon>Bacilli</taxon>
        <taxon>Bacillales</taxon>
        <taxon>Paenibacillaceae</taxon>
        <taxon>Paenibacillus</taxon>
    </lineage>
</organism>
<keyword evidence="5 9" id="KW-0472">Membrane</keyword>
<feature type="transmembrane region" description="Helical" evidence="9">
    <location>
        <begin position="454"/>
        <end position="472"/>
    </location>
</feature>
<proteinExistence type="predicted"/>
<dbReference type="PANTHER" id="PTHR30619">
    <property type="entry name" value="DNA INTERNALIZATION/COMPETENCE PROTEIN COMEC/REC2"/>
    <property type="match status" value="1"/>
</dbReference>
<comment type="caution">
    <text evidence="13">The sequence shown here is derived from an EMBL/GenBank/DDBJ whole genome shotgun (WGS) entry which is preliminary data.</text>
</comment>
<feature type="transmembrane region" description="Helical" evidence="9">
    <location>
        <begin position="28"/>
        <end position="46"/>
    </location>
</feature>
<dbReference type="EMBL" id="JBHSTE010000002">
    <property type="protein sequence ID" value="MFC6332483.1"/>
    <property type="molecule type" value="Genomic_DNA"/>
</dbReference>
<feature type="transmembrane region" description="Helical" evidence="9">
    <location>
        <begin position="543"/>
        <end position="561"/>
    </location>
</feature>
<gene>
    <name evidence="13" type="ORF">ACFP56_07580</name>
</gene>
<feature type="transmembrane region" description="Helical" evidence="9">
    <location>
        <begin position="332"/>
        <end position="351"/>
    </location>
</feature>
<feature type="domain" description="DUF4131" evidence="12">
    <location>
        <begin position="28"/>
        <end position="190"/>
    </location>
</feature>
<feature type="transmembrane region" description="Helical" evidence="9">
    <location>
        <begin position="420"/>
        <end position="447"/>
    </location>
</feature>
<comment type="subcellular location">
    <subcellularLocation>
        <location evidence="1">Cell membrane</location>
        <topology evidence="1">Multi-pass membrane protein</topology>
    </subcellularLocation>
</comment>
<dbReference type="Pfam" id="PF03772">
    <property type="entry name" value="Competence"/>
    <property type="match status" value="1"/>
</dbReference>
<evidence type="ECO:0000256" key="8">
    <source>
        <dbReference type="ARBA" id="ARBA00048505"/>
    </source>
</evidence>
<dbReference type="NCBIfam" id="TIGR00360">
    <property type="entry name" value="ComEC_N-term"/>
    <property type="match status" value="1"/>
</dbReference>
<evidence type="ECO:0000259" key="12">
    <source>
        <dbReference type="Pfam" id="PF13567"/>
    </source>
</evidence>
<keyword evidence="2" id="KW-1003">Cell membrane</keyword>
<feature type="transmembrane region" description="Helical" evidence="9">
    <location>
        <begin position="289"/>
        <end position="311"/>
    </location>
</feature>
<sequence length="852" mass="96294">MIQKRPIIYLVIAFLLGHLAASMQKIDIWLLVLLALLMLLACTLLLKHCTASMLGLLLLLFIAGSAERYIVDQRNVTALPENWEGGSVQATGMIVSNVDIDGNSVKFTFQSSETVLHELDYTIYEKEVFMVHVTLQAEEELEQARLWTRGSAIQLAGDLSIPAEASNEGAFDYQLYLKRQGIHWLWKSSGSSNVEVIETSWHPIRLLHGVDVLREHLSAPFDRMFSPEESGFLKGLTLGIRSDLDPEQFRSFSTVGLTHILAISGLHVAVFMYMMTALLKMLRLSKERIISFLLLAIPCYIALTGASPSVLRAGMMAMIGLLAARAGRLKDGLHIISAVAGILILWDPYMIHNVSFQLSFIVTLGIMIGVPAFQSVLPSAKKWKWATDLLSITVVAQIISFPVTIYYFNQFHFLSLVANFFLVPFISMIIMPLALFVLFLGHVSIVIAKPISSIVHWCNELTFVIVKLLGEIEKLHTIWATPPIVWIMLWYATWIFIFYLWRTRGLLSRNSAQAVSTEETEPIGVIDDMIHLPQSTSWIKKHYRGVISFSVVLSLLLYAYMPQALDRTASVSFLDIGQGDASLIRTPTGKIILIDGGGTISFGEQEAWKQRRDPFEVGKKVLLPLLMKRGVHHIDLLVISHLDSDHIGGLYEVVNTIPIKEMWWNGSYNATDDAQKLFALVMEKNISLRTPLIGESIEIDRYTTIDMLWPLKQSPLQLQEVKKQNEQSIVFLLTIYQSTFLYTGDIGKETEEQIIDEFSERLKQGLVEPLPRIAVMKAAHHGSRYSTDYSWMSYMQPQTTVISAGRNNHYGHPHPDVLGRLAQYQSHVLRTDLQGEINFQVESNDLYYRKWK</sequence>
<keyword evidence="14" id="KW-1185">Reference proteome</keyword>
<evidence type="ECO:0000256" key="3">
    <source>
        <dbReference type="ARBA" id="ARBA00022692"/>
    </source>
</evidence>
<evidence type="ECO:0000313" key="14">
    <source>
        <dbReference type="Proteomes" id="UP001596233"/>
    </source>
</evidence>
<dbReference type="Proteomes" id="UP001596233">
    <property type="component" value="Unassembled WGS sequence"/>
</dbReference>
<evidence type="ECO:0000259" key="11">
    <source>
        <dbReference type="Pfam" id="PF03772"/>
    </source>
</evidence>
<dbReference type="SUPFAM" id="SSF56281">
    <property type="entry name" value="Metallo-hydrolase/oxidoreductase"/>
    <property type="match status" value="1"/>
</dbReference>
<keyword evidence="4 9" id="KW-1133">Transmembrane helix</keyword>
<dbReference type="RefSeq" id="WP_379232900.1">
    <property type="nucleotide sequence ID" value="NZ_JBHSTE010000002.1"/>
</dbReference>
<evidence type="ECO:0000256" key="9">
    <source>
        <dbReference type="SAM" id="Phobius"/>
    </source>
</evidence>
<dbReference type="InterPro" id="IPR001279">
    <property type="entry name" value="Metallo-B-lactamas"/>
</dbReference>
<comment type="function">
    <text evidence="7">Counteracts the endogenous Pycsar antiviral defense system. Phosphodiesterase that enables metal-dependent hydrolysis of host cyclic nucleotide Pycsar defense signals such as cCMP and cUMP.</text>
</comment>
<evidence type="ECO:0000256" key="1">
    <source>
        <dbReference type="ARBA" id="ARBA00004651"/>
    </source>
</evidence>
<comment type="catalytic activity">
    <reaction evidence="6">
        <text>3',5'-cyclic CMP + H2O = CMP + H(+)</text>
        <dbReference type="Rhea" id="RHEA:72675"/>
        <dbReference type="ChEBI" id="CHEBI:15377"/>
        <dbReference type="ChEBI" id="CHEBI:15378"/>
        <dbReference type="ChEBI" id="CHEBI:58003"/>
        <dbReference type="ChEBI" id="CHEBI:60377"/>
    </reaction>
    <physiologicalReaction direction="left-to-right" evidence="6">
        <dbReference type="Rhea" id="RHEA:72676"/>
    </physiologicalReaction>
</comment>
<name>A0ABW1V4C4_9BACL</name>
<feature type="transmembrane region" description="Helical" evidence="9">
    <location>
        <begin position="389"/>
        <end position="408"/>
    </location>
</feature>
<dbReference type="Gene3D" id="3.60.15.10">
    <property type="entry name" value="Ribonuclease Z/Hydroxyacylglutathione hydrolase-like"/>
    <property type="match status" value="1"/>
</dbReference>
<evidence type="ECO:0000313" key="13">
    <source>
        <dbReference type="EMBL" id="MFC6332483.1"/>
    </source>
</evidence>
<dbReference type="InterPro" id="IPR004477">
    <property type="entry name" value="ComEC_N"/>
</dbReference>
<evidence type="ECO:0000259" key="10">
    <source>
        <dbReference type="Pfam" id="PF00753"/>
    </source>
</evidence>
<dbReference type="InterPro" id="IPR004797">
    <property type="entry name" value="Competence_ComEC/Rec2"/>
</dbReference>
<protein>
    <submittedName>
        <fullName evidence="13">DNA internalization-related competence protein ComEC/Rec2</fullName>
    </submittedName>
</protein>
<dbReference type="InterPro" id="IPR036866">
    <property type="entry name" value="RibonucZ/Hydroxyglut_hydro"/>
</dbReference>
<feature type="transmembrane region" description="Helical" evidence="9">
    <location>
        <begin position="484"/>
        <end position="501"/>
    </location>
</feature>
<accession>A0ABW1V4C4</accession>
<dbReference type="InterPro" id="IPR025405">
    <property type="entry name" value="DUF4131"/>
</dbReference>
<dbReference type="NCBIfam" id="TIGR00361">
    <property type="entry name" value="ComEC_Rec2"/>
    <property type="match status" value="1"/>
</dbReference>
<feature type="transmembrane region" description="Helical" evidence="9">
    <location>
        <begin position="357"/>
        <end position="377"/>
    </location>
</feature>
<feature type="transmembrane region" description="Helical" evidence="9">
    <location>
        <begin position="6"/>
        <end position="21"/>
    </location>
</feature>
<dbReference type="InterPro" id="IPR035681">
    <property type="entry name" value="ComA-like_MBL"/>
</dbReference>
<comment type="catalytic activity">
    <reaction evidence="8">
        <text>3',5'-cyclic UMP + H2O = UMP + H(+)</text>
        <dbReference type="Rhea" id="RHEA:70575"/>
        <dbReference type="ChEBI" id="CHEBI:15377"/>
        <dbReference type="ChEBI" id="CHEBI:15378"/>
        <dbReference type="ChEBI" id="CHEBI:57865"/>
        <dbReference type="ChEBI" id="CHEBI:184387"/>
    </reaction>
    <physiologicalReaction direction="left-to-right" evidence="8">
        <dbReference type="Rhea" id="RHEA:70576"/>
    </physiologicalReaction>
</comment>
<evidence type="ECO:0000256" key="7">
    <source>
        <dbReference type="ARBA" id="ARBA00034301"/>
    </source>
</evidence>
<dbReference type="PANTHER" id="PTHR30619:SF1">
    <property type="entry name" value="RECOMBINATION PROTEIN 2"/>
    <property type="match status" value="1"/>
</dbReference>
<feature type="transmembrane region" description="Helical" evidence="9">
    <location>
        <begin position="257"/>
        <end position="277"/>
    </location>
</feature>
<keyword evidence="3 9" id="KW-0812">Transmembrane</keyword>
<dbReference type="Pfam" id="PF13567">
    <property type="entry name" value="DUF4131"/>
    <property type="match status" value="1"/>
</dbReference>
<dbReference type="InterPro" id="IPR052159">
    <property type="entry name" value="Competence_DNA_uptake"/>
</dbReference>
<reference evidence="14" key="1">
    <citation type="journal article" date="2019" name="Int. J. Syst. Evol. Microbiol.">
        <title>The Global Catalogue of Microorganisms (GCM) 10K type strain sequencing project: providing services to taxonomists for standard genome sequencing and annotation.</title>
        <authorList>
            <consortium name="The Broad Institute Genomics Platform"/>
            <consortium name="The Broad Institute Genome Sequencing Center for Infectious Disease"/>
            <person name="Wu L."/>
            <person name="Ma J."/>
        </authorList>
    </citation>
    <scope>NUCLEOTIDE SEQUENCE [LARGE SCALE GENOMIC DNA]</scope>
    <source>
        <strain evidence="14">PCU 280</strain>
    </source>
</reference>
<evidence type="ECO:0000256" key="6">
    <source>
        <dbReference type="ARBA" id="ARBA00034221"/>
    </source>
</evidence>
<evidence type="ECO:0000256" key="4">
    <source>
        <dbReference type="ARBA" id="ARBA00022989"/>
    </source>
</evidence>